<accession>A0A1X7AKS7</accession>
<name>A0A1X7AKS7_9GAMM</name>
<dbReference type="InterPro" id="IPR016161">
    <property type="entry name" value="Ald_DH/histidinol_DH"/>
</dbReference>
<sequence>MELTGQMIVGSRRVTGTGASFYGSNPATDEQLSPAYSSAVSADVNEACELAEQAFHSFRQTTPEQRAAFLEQIATNIEALGDALIERAMAETGLPQARLQGERGRTMGQLRAFAEIVRTGLWQEPALDTAQPDRAPLPKPDLRMGYVPLGPVAVFGASNFPLAFSTAGGDTASALAAGAPVIVKGHPAHPGTAELVGLAIQKAVAQCELHAGVFSLLFCDGITTGTELVKHPVIKAVGFTGSQAGGTALMNIAANRPEPIPVYAEMSSINPVFLLPGALQASGQQIAEGFSGSLVMGAGQFCTNPGMVVALESPELEQFINTSAALLAESASQTMLTAGIYNAYQEGVSRLLDNSRVQTHLAPVACNLPNQCAPALASVSAEDFLASSELQGEIFGSVSLVVRCQSEDEMRAVAGSLEGQLTTTVHCTPADNELTRSLLPTLELKAGRILFNGYPTGVEVSHAMVHGGPFPSTSDSRTTSVGSSAIKRFLRPVSYQNMPADLLPETLKDENSLAVNRIIDGKMTL</sequence>
<dbReference type="Gene3D" id="3.40.309.10">
    <property type="entry name" value="Aldehyde Dehydrogenase, Chain A, domain 2"/>
    <property type="match status" value="1"/>
</dbReference>
<evidence type="ECO:0000259" key="2">
    <source>
        <dbReference type="Pfam" id="PF00171"/>
    </source>
</evidence>
<dbReference type="InterPro" id="IPR015590">
    <property type="entry name" value="Aldehyde_DH_dom"/>
</dbReference>
<evidence type="ECO:0000313" key="3">
    <source>
        <dbReference type="EMBL" id="SMA44314.1"/>
    </source>
</evidence>
<dbReference type="Proteomes" id="UP000196573">
    <property type="component" value="Unassembled WGS sequence"/>
</dbReference>
<dbReference type="EC" id="1.2.1.4" evidence="3"/>
<evidence type="ECO:0000256" key="1">
    <source>
        <dbReference type="ARBA" id="ARBA00023002"/>
    </source>
</evidence>
<evidence type="ECO:0000313" key="4">
    <source>
        <dbReference type="Proteomes" id="UP000196573"/>
    </source>
</evidence>
<dbReference type="InterPro" id="IPR050740">
    <property type="entry name" value="Aldehyde_DH_Superfamily"/>
</dbReference>
<protein>
    <submittedName>
        <fullName evidence="3">NADP-dependent fatty aldehyde dehydrogenase</fullName>
        <ecNumber evidence="3">1.2.1.4</ecNumber>
    </submittedName>
</protein>
<dbReference type="GO" id="GO:0033721">
    <property type="term" value="F:aldehyde dehydrogenase (NADP+) activity"/>
    <property type="evidence" value="ECO:0007669"/>
    <property type="project" value="UniProtKB-EC"/>
</dbReference>
<keyword evidence="1 3" id="KW-0560">Oxidoreductase</keyword>
<dbReference type="Pfam" id="PF00171">
    <property type="entry name" value="Aldedh"/>
    <property type="match status" value="1"/>
</dbReference>
<feature type="domain" description="Aldehyde dehydrogenase" evidence="2">
    <location>
        <begin position="24"/>
        <end position="468"/>
    </location>
</feature>
<proteinExistence type="predicted"/>
<dbReference type="InterPro" id="IPR016162">
    <property type="entry name" value="Ald_DH_N"/>
</dbReference>
<dbReference type="AlphaFoldDB" id="A0A1X7AKS7"/>
<dbReference type="RefSeq" id="WP_087108924.1">
    <property type="nucleotide sequence ID" value="NZ_CBCSCN010000008.1"/>
</dbReference>
<dbReference type="Gene3D" id="3.40.605.10">
    <property type="entry name" value="Aldehyde Dehydrogenase, Chain A, domain 1"/>
    <property type="match status" value="1"/>
</dbReference>
<dbReference type="PANTHER" id="PTHR43353:SF3">
    <property type="entry name" value="ALDEHYDE DEHYDROGENASE-RELATED"/>
    <property type="match status" value="1"/>
</dbReference>
<gene>
    <name evidence="3" type="primary">aldH</name>
    <name evidence="3" type="ORF">EHSB41UT_01776</name>
</gene>
<dbReference type="InterPro" id="IPR016163">
    <property type="entry name" value="Ald_DH_C"/>
</dbReference>
<dbReference type="InterPro" id="IPR044151">
    <property type="entry name" value="ALDH_KGSADH"/>
</dbReference>
<dbReference type="PANTHER" id="PTHR43353">
    <property type="entry name" value="SUCCINATE-SEMIALDEHYDE DEHYDROGENASE, MITOCHONDRIAL"/>
    <property type="match status" value="1"/>
</dbReference>
<reference evidence="3 4" key="1">
    <citation type="submission" date="2017-03" db="EMBL/GenBank/DDBJ databases">
        <authorList>
            <person name="Afonso C.L."/>
            <person name="Miller P.J."/>
            <person name="Scott M.A."/>
            <person name="Spackman E."/>
            <person name="Goraichik I."/>
            <person name="Dimitrov K.M."/>
            <person name="Suarez D.L."/>
            <person name="Swayne D.E."/>
        </authorList>
    </citation>
    <scope>NUCLEOTIDE SEQUENCE [LARGE SCALE GENOMIC DNA]</scope>
    <source>
        <strain evidence="3">SB41UT1</strain>
    </source>
</reference>
<keyword evidence="4" id="KW-1185">Reference proteome</keyword>
<dbReference type="EMBL" id="FWPT01000003">
    <property type="protein sequence ID" value="SMA44314.1"/>
    <property type="molecule type" value="Genomic_DNA"/>
</dbReference>
<dbReference type="OrthoDB" id="9770537at2"/>
<dbReference type="CDD" id="cd07129">
    <property type="entry name" value="ALDH_KGSADH"/>
    <property type="match status" value="1"/>
</dbReference>
<organism evidence="3 4">
    <name type="scientific">Parendozoicomonas haliclonae</name>
    <dbReference type="NCBI Taxonomy" id="1960125"/>
    <lineage>
        <taxon>Bacteria</taxon>
        <taxon>Pseudomonadati</taxon>
        <taxon>Pseudomonadota</taxon>
        <taxon>Gammaproteobacteria</taxon>
        <taxon>Oceanospirillales</taxon>
        <taxon>Endozoicomonadaceae</taxon>
        <taxon>Parendozoicomonas</taxon>
    </lineage>
</organism>
<dbReference type="SUPFAM" id="SSF53720">
    <property type="entry name" value="ALDH-like"/>
    <property type="match status" value="1"/>
</dbReference>